<dbReference type="AlphaFoldDB" id="A0A9W9D0D6"/>
<comment type="caution">
    <text evidence="2">The sequence shown here is derived from an EMBL/GenBank/DDBJ whole genome shotgun (WGS) entry which is preliminary data.</text>
</comment>
<evidence type="ECO:0000313" key="3">
    <source>
        <dbReference type="Proteomes" id="UP001140453"/>
    </source>
</evidence>
<dbReference type="OrthoDB" id="3596450at2759"/>
<dbReference type="InterPro" id="IPR045518">
    <property type="entry name" value="2EXR"/>
</dbReference>
<dbReference type="EMBL" id="JAPEVB010000002">
    <property type="protein sequence ID" value="KAJ4394767.1"/>
    <property type="molecule type" value="Genomic_DNA"/>
</dbReference>
<protein>
    <recommendedName>
        <fullName evidence="1">2EXR domain-containing protein</fullName>
    </recommendedName>
</protein>
<evidence type="ECO:0000313" key="2">
    <source>
        <dbReference type="EMBL" id="KAJ4394767.1"/>
    </source>
</evidence>
<gene>
    <name evidence="2" type="ORF">N0V93_003987</name>
</gene>
<sequence>MAVFHYFSLLPKEVRDQIWDGAIRDETPSVHWLSIYQSKEVDPATIDDSMTAKWSSTKRTEFLCGLNIDFYLSAPRYRDEGEQSWSRNNPSPYMEDSGMWTACHESRKRMLRRFNPKETSSNARLTHQQIRDLFTLTRKTTATLRIQRDNGETQYITLNPSKDLLCVQPMKTPMITHSNPLGR</sequence>
<organism evidence="2 3">
    <name type="scientific">Gnomoniopsis smithogilvyi</name>
    <dbReference type="NCBI Taxonomy" id="1191159"/>
    <lineage>
        <taxon>Eukaryota</taxon>
        <taxon>Fungi</taxon>
        <taxon>Dikarya</taxon>
        <taxon>Ascomycota</taxon>
        <taxon>Pezizomycotina</taxon>
        <taxon>Sordariomycetes</taxon>
        <taxon>Sordariomycetidae</taxon>
        <taxon>Diaporthales</taxon>
        <taxon>Gnomoniaceae</taxon>
        <taxon>Gnomoniopsis</taxon>
    </lineage>
</organism>
<evidence type="ECO:0000259" key="1">
    <source>
        <dbReference type="Pfam" id="PF20150"/>
    </source>
</evidence>
<accession>A0A9W9D0D6</accession>
<dbReference type="Pfam" id="PF20150">
    <property type="entry name" value="2EXR"/>
    <property type="match status" value="1"/>
</dbReference>
<keyword evidence="3" id="KW-1185">Reference proteome</keyword>
<feature type="domain" description="2EXR" evidence="1">
    <location>
        <begin position="4"/>
        <end position="163"/>
    </location>
</feature>
<proteinExistence type="predicted"/>
<name>A0A9W9D0D6_9PEZI</name>
<reference evidence="2" key="1">
    <citation type="submission" date="2022-10" db="EMBL/GenBank/DDBJ databases">
        <title>Tapping the CABI collections for fungal endophytes: first genome assemblies for Collariella, Neodidymelliopsis, Ascochyta clinopodiicola, Didymella pomorum, Didymosphaeria variabile, Neocosmospora piperis and Neocucurbitaria cava.</title>
        <authorList>
            <person name="Hill R."/>
        </authorList>
    </citation>
    <scope>NUCLEOTIDE SEQUENCE</scope>
    <source>
        <strain evidence="2">IMI 355082</strain>
    </source>
</reference>
<dbReference type="Proteomes" id="UP001140453">
    <property type="component" value="Unassembled WGS sequence"/>
</dbReference>